<evidence type="ECO:0000313" key="4">
    <source>
        <dbReference type="Proteomes" id="UP001596233"/>
    </source>
</evidence>
<dbReference type="CDD" id="cd00761">
    <property type="entry name" value="Glyco_tranf_GTA_type"/>
    <property type="match status" value="1"/>
</dbReference>
<dbReference type="PANTHER" id="PTHR22916:SF3">
    <property type="entry name" value="UDP-GLCNAC:BETAGAL BETA-1,3-N-ACETYLGLUCOSAMINYLTRANSFERASE-LIKE PROTEIN 1"/>
    <property type="match status" value="1"/>
</dbReference>
<evidence type="ECO:0000313" key="3">
    <source>
        <dbReference type="EMBL" id="MFC6334112.1"/>
    </source>
</evidence>
<dbReference type="SUPFAM" id="SSF53448">
    <property type="entry name" value="Nucleotide-diphospho-sugar transferases"/>
    <property type="match status" value="1"/>
</dbReference>
<dbReference type="Pfam" id="PF00535">
    <property type="entry name" value="Glycos_transf_2"/>
    <property type="match status" value="1"/>
</dbReference>
<organism evidence="3 4">
    <name type="scientific">Paenibacillus septentrionalis</name>
    <dbReference type="NCBI Taxonomy" id="429342"/>
    <lineage>
        <taxon>Bacteria</taxon>
        <taxon>Bacillati</taxon>
        <taxon>Bacillota</taxon>
        <taxon>Bacilli</taxon>
        <taxon>Bacillales</taxon>
        <taxon>Paenibacillaceae</taxon>
        <taxon>Paenibacillus</taxon>
    </lineage>
</organism>
<reference evidence="4" key="1">
    <citation type="journal article" date="2019" name="Int. J. Syst. Evol. Microbiol.">
        <title>The Global Catalogue of Microorganisms (GCM) 10K type strain sequencing project: providing services to taxonomists for standard genome sequencing and annotation.</title>
        <authorList>
            <consortium name="The Broad Institute Genomics Platform"/>
            <consortium name="The Broad Institute Genome Sequencing Center for Infectious Disease"/>
            <person name="Wu L."/>
            <person name="Ma J."/>
        </authorList>
    </citation>
    <scope>NUCLEOTIDE SEQUENCE [LARGE SCALE GENOMIC DNA]</scope>
    <source>
        <strain evidence="4">PCU 280</strain>
    </source>
</reference>
<sequence>MKFSFLSPAYNSADWIKTMLDSIPKEYAYEIIVCDDGSTDHTLDILKDYQKSCPQLNILENGTNIGASYSYNRCIAEASGDYICIIDSDDMYLPTIRDVLAQVDGQYDIYYYNMLTKDGRTFVITEASRYDWCGQFKIIRRSAVGPAVFTVRTDRSGDRDFNNVLLSQNPLRKYTGIFAYWYNFPRTNSEYDLFIRGLKS</sequence>
<protein>
    <submittedName>
        <fullName evidence="3">Glycosyltransferase family 2 protein</fullName>
    </submittedName>
</protein>
<dbReference type="InterPro" id="IPR029044">
    <property type="entry name" value="Nucleotide-diphossugar_trans"/>
</dbReference>
<accession>A0ABW1V8K0</accession>
<evidence type="ECO:0000256" key="1">
    <source>
        <dbReference type="ARBA" id="ARBA00006739"/>
    </source>
</evidence>
<evidence type="ECO:0000259" key="2">
    <source>
        <dbReference type="Pfam" id="PF00535"/>
    </source>
</evidence>
<dbReference type="InterPro" id="IPR001173">
    <property type="entry name" value="Glyco_trans_2-like"/>
</dbReference>
<keyword evidence="4" id="KW-1185">Reference proteome</keyword>
<dbReference type="RefSeq" id="WP_379236298.1">
    <property type="nucleotide sequence ID" value="NZ_JBHSTE010000005.1"/>
</dbReference>
<dbReference type="Proteomes" id="UP001596233">
    <property type="component" value="Unassembled WGS sequence"/>
</dbReference>
<gene>
    <name evidence="3" type="ORF">ACFP56_15900</name>
</gene>
<name>A0ABW1V8K0_9BACL</name>
<comment type="caution">
    <text evidence="3">The sequence shown here is derived from an EMBL/GenBank/DDBJ whole genome shotgun (WGS) entry which is preliminary data.</text>
</comment>
<dbReference type="PANTHER" id="PTHR22916">
    <property type="entry name" value="GLYCOSYLTRANSFERASE"/>
    <property type="match status" value="1"/>
</dbReference>
<dbReference type="Gene3D" id="3.90.550.10">
    <property type="entry name" value="Spore Coat Polysaccharide Biosynthesis Protein SpsA, Chain A"/>
    <property type="match status" value="1"/>
</dbReference>
<comment type="similarity">
    <text evidence="1">Belongs to the glycosyltransferase 2 family.</text>
</comment>
<proteinExistence type="inferred from homology"/>
<feature type="domain" description="Glycosyltransferase 2-like" evidence="2">
    <location>
        <begin position="5"/>
        <end position="141"/>
    </location>
</feature>
<dbReference type="EMBL" id="JBHSTE010000005">
    <property type="protein sequence ID" value="MFC6334112.1"/>
    <property type="molecule type" value="Genomic_DNA"/>
</dbReference>